<evidence type="ECO:0000256" key="2">
    <source>
        <dbReference type="SAM" id="SignalP"/>
    </source>
</evidence>
<feature type="coiled-coil region" evidence="1">
    <location>
        <begin position="169"/>
        <end position="252"/>
    </location>
</feature>
<dbReference type="EMBL" id="SNXI01000018">
    <property type="protein sequence ID" value="TDP29035.1"/>
    <property type="molecule type" value="Genomic_DNA"/>
</dbReference>
<dbReference type="AlphaFoldDB" id="A0A4R6NY05"/>
<dbReference type="Proteomes" id="UP000295531">
    <property type="component" value="Unassembled WGS sequence"/>
</dbReference>
<dbReference type="GO" id="GO:0004222">
    <property type="term" value="F:metalloendopeptidase activity"/>
    <property type="evidence" value="ECO:0007669"/>
    <property type="project" value="TreeGrafter"/>
</dbReference>
<dbReference type="InterPro" id="IPR011055">
    <property type="entry name" value="Dup_hybrid_motif"/>
</dbReference>
<dbReference type="CDD" id="cd12797">
    <property type="entry name" value="M23_peptidase"/>
    <property type="match status" value="1"/>
</dbReference>
<dbReference type="PANTHER" id="PTHR21666:SF270">
    <property type="entry name" value="MUREIN HYDROLASE ACTIVATOR ENVC"/>
    <property type="match status" value="1"/>
</dbReference>
<feature type="domain" description="M23ase beta-sheet core" evidence="3">
    <location>
        <begin position="288"/>
        <end position="381"/>
    </location>
</feature>
<evidence type="ECO:0000259" key="3">
    <source>
        <dbReference type="Pfam" id="PF01551"/>
    </source>
</evidence>
<proteinExistence type="predicted"/>
<keyword evidence="1" id="KW-0175">Coiled coil</keyword>
<protein>
    <submittedName>
        <fullName evidence="4">Septal ring factor EnvC (AmiA/AmiB activator)</fullName>
    </submittedName>
</protein>
<keyword evidence="2" id="KW-0732">Signal</keyword>
<accession>A0A4R6NY05</accession>
<dbReference type="SUPFAM" id="SSF51261">
    <property type="entry name" value="Duplicated hybrid motif"/>
    <property type="match status" value="1"/>
</dbReference>
<dbReference type="FunFam" id="2.70.70.10:FF:000003">
    <property type="entry name" value="Murein hydrolase activator EnvC"/>
    <property type="match status" value="1"/>
</dbReference>
<organism evidence="4 5">
    <name type="scientific">Idiomarina aquatica</name>
    <dbReference type="NCBI Taxonomy" id="1327752"/>
    <lineage>
        <taxon>Bacteria</taxon>
        <taxon>Pseudomonadati</taxon>
        <taxon>Pseudomonadota</taxon>
        <taxon>Gammaproteobacteria</taxon>
        <taxon>Alteromonadales</taxon>
        <taxon>Idiomarinaceae</taxon>
        <taxon>Idiomarina</taxon>
    </lineage>
</organism>
<dbReference type="Gene3D" id="6.10.250.3150">
    <property type="match status" value="1"/>
</dbReference>
<feature type="chain" id="PRO_5020959151" evidence="2">
    <location>
        <begin position="28"/>
        <end position="386"/>
    </location>
</feature>
<dbReference type="PANTHER" id="PTHR21666">
    <property type="entry name" value="PEPTIDASE-RELATED"/>
    <property type="match status" value="1"/>
</dbReference>
<evidence type="ECO:0000313" key="5">
    <source>
        <dbReference type="Proteomes" id="UP000295531"/>
    </source>
</evidence>
<evidence type="ECO:0000313" key="4">
    <source>
        <dbReference type="EMBL" id="TDP29035.1"/>
    </source>
</evidence>
<evidence type="ECO:0000256" key="1">
    <source>
        <dbReference type="SAM" id="Coils"/>
    </source>
</evidence>
<dbReference type="InterPro" id="IPR016047">
    <property type="entry name" value="M23ase_b-sheet_dom"/>
</dbReference>
<sequence length="386" mass="43961">MRSFRRLMPPLLLTLTVTLIAPTFAFAQADVSEAEKARKEAELEAVQEEIASRLATLESRQQKLTDTEQKLQTLERDTASVAGRLQATRAEIRQLEQRISSNEQQQRQLQQQQRQQAKALEQQIANAYANGDHDFLKLLLNQQDPATIERMLSYYHYFNQARIAEIEALKKTTAQLTQVQETLVRQQDELAALATQQKQQQNALAQQQRAQEELIAELQQRQRSDQQRLQALEQSREQLEQVISAIESALQADVQLIGLTPVKSRLTWPAEGRVRKLFGQSREGPLRWKGVMIEGRNGQPVRTIADGRILFADWLRGFGLVTVIDHGEGYMSLYGHNQSLLKDVGEEVKMGEEIALMGQSGGRSDAALYFEIRYRGDAQNPTRWID</sequence>
<dbReference type="Gene3D" id="2.70.70.10">
    <property type="entry name" value="Glucose Permease (Domain IIA)"/>
    <property type="match status" value="1"/>
</dbReference>
<keyword evidence="5" id="KW-1185">Reference proteome</keyword>
<feature type="signal peptide" evidence="2">
    <location>
        <begin position="1"/>
        <end position="27"/>
    </location>
</feature>
<comment type="caution">
    <text evidence="4">The sequence shown here is derived from an EMBL/GenBank/DDBJ whole genome shotgun (WGS) entry which is preliminary data.</text>
</comment>
<dbReference type="InterPro" id="IPR050570">
    <property type="entry name" value="Cell_wall_metabolism_enzyme"/>
</dbReference>
<reference evidence="4 5" key="1">
    <citation type="submission" date="2019-03" db="EMBL/GenBank/DDBJ databases">
        <title>Freshwater and sediment microbial communities from various areas in North America, analyzing microbe dynamics in response to fracking.</title>
        <authorList>
            <person name="Lamendella R."/>
        </authorList>
    </citation>
    <scope>NUCLEOTIDE SEQUENCE [LARGE SCALE GENOMIC DNA]</scope>
    <source>
        <strain evidence="4 5">18_TX</strain>
    </source>
</reference>
<gene>
    <name evidence="4" type="ORF">DEU29_1184</name>
</gene>
<dbReference type="Pfam" id="PF01551">
    <property type="entry name" value="Peptidase_M23"/>
    <property type="match status" value="1"/>
</dbReference>
<name>A0A4R6NY05_9GAMM</name>
<feature type="coiled-coil region" evidence="1">
    <location>
        <begin position="24"/>
        <end position="130"/>
    </location>
</feature>